<evidence type="ECO:0000256" key="2">
    <source>
        <dbReference type="ARBA" id="ARBA00023145"/>
    </source>
</evidence>
<dbReference type="SMART" id="SM00645">
    <property type="entry name" value="Pept_C1"/>
    <property type="match status" value="1"/>
</dbReference>
<evidence type="ECO:0000256" key="3">
    <source>
        <dbReference type="SAM" id="MobiDB-lite"/>
    </source>
</evidence>
<evidence type="ECO:0000256" key="4">
    <source>
        <dbReference type="SAM" id="SignalP"/>
    </source>
</evidence>
<name>K0S223_THAOC</name>
<protein>
    <recommendedName>
        <fullName evidence="5">Peptidase C1A papain C-terminal domain-containing protein</fullName>
    </recommendedName>
</protein>
<dbReference type="eggNOG" id="KOG1543">
    <property type="taxonomic scope" value="Eukaryota"/>
</dbReference>
<dbReference type="InterPro" id="IPR013128">
    <property type="entry name" value="Peptidase_C1A"/>
</dbReference>
<sequence>MNCLHRTLLLLAVAAFSTSAQEYHIPYGAIEKVDAALPHTYIKEGELPREFTWQNVNGNSYLTRMRNQHIPNYCGSCWAHAGMSSLGDRVKIARSYRITDGTRELGPPPGPDIELSVQFLLNCGAKSDEPHQHLSCHGGNTLRAFEYIHKELGFVPMDTCLNYLACSDESDEGMCPFIREMTSCEPWNVCRTCDGFSSGGFLKESIDSNNEEETDAYGCRAIPHGQIPNITIAEYGGIEPGNIHAMQSEIFARGPIKTAINAKGLENYKGGILGSDDDPSLLDTHHNHGVSIVGWGYDPTRDTQHWIIRNSWGFFRIELGRNLLGVESNMAWATPKTWTTTSPGGSSDTYLDPASDVSSVWRR</sequence>
<dbReference type="OMA" id="HIAKARH"/>
<dbReference type="EMBL" id="AGNL01038807">
    <property type="protein sequence ID" value="EJK52977.1"/>
    <property type="molecule type" value="Genomic_DNA"/>
</dbReference>
<feature type="signal peptide" evidence="4">
    <location>
        <begin position="1"/>
        <end position="20"/>
    </location>
</feature>
<evidence type="ECO:0000313" key="7">
    <source>
        <dbReference type="Proteomes" id="UP000266841"/>
    </source>
</evidence>
<comment type="similarity">
    <text evidence="1">Belongs to the peptidase C1 family.</text>
</comment>
<evidence type="ECO:0000313" key="6">
    <source>
        <dbReference type="EMBL" id="EJK52977.1"/>
    </source>
</evidence>
<evidence type="ECO:0000256" key="1">
    <source>
        <dbReference type="ARBA" id="ARBA00008455"/>
    </source>
</evidence>
<dbReference type="PRINTS" id="PR00705">
    <property type="entry name" value="PAPAIN"/>
</dbReference>
<accession>K0S223</accession>
<dbReference type="Proteomes" id="UP000266841">
    <property type="component" value="Unassembled WGS sequence"/>
</dbReference>
<feature type="region of interest" description="Disordered" evidence="3">
    <location>
        <begin position="336"/>
        <end position="363"/>
    </location>
</feature>
<dbReference type="InterPro" id="IPR038765">
    <property type="entry name" value="Papain-like_cys_pep_sf"/>
</dbReference>
<keyword evidence="4" id="KW-0732">Signal</keyword>
<feature type="compositionally biased region" description="Polar residues" evidence="3">
    <location>
        <begin position="336"/>
        <end position="349"/>
    </location>
</feature>
<dbReference type="InterPro" id="IPR000668">
    <property type="entry name" value="Peptidase_C1A_C"/>
</dbReference>
<feature type="chain" id="PRO_5018694468" description="Peptidase C1A papain C-terminal domain-containing protein" evidence="4">
    <location>
        <begin position="21"/>
        <end position="363"/>
    </location>
</feature>
<gene>
    <name evidence="6" type="ORF">THAOC_27674</name>
</gene>
<reference evidence="6 7" key="1">
    <citation type="journal article" date="2012" name="Genome Biol.">
        <title>Genome and low-iron response of an oceanic diatom adapted to chronic iron limitation.</title>
        <authorList>
            <person name="Lommer M."/>
            <person name="Specht M."/>
            <person name="Roy A.S."/>
            <person name="Kraemer L."/>
            <person name="Andreson R."/>
            <person name="Gutowska M.A."/>
            <person name="Wolf J."/>
            <person name="Bergner S.V."/>
            <person name="Schilhabel M.B."/>
            <person name="Klostermeier U.C."/>
            <person name="Beiko R.G."/>
            <person name="Rosenstiel P."/>
            <person name="Hippler M."/>
            <person name="Laroche J."/>
        </authorList>
    </citation>
    <scope>NUCLEOTIDE SEQUENCE [LARGE SCALE GENOMIC DNA]</scope>
    <source>
        <strain evidence="6 7">CCMP1005</strain>
    </source>
</reference>
<dbReference type="OrthoDB" id="190265at2759"/>
<dbReference type="PANTHER" id="PTHR12411">
    <property type="entry name" value="CYSTEINE PROTEASE FAMILY C1-RELATED"/>
    <property type="match status" value="1"/>
</dbReference>
<dbReference type="AlphaFoldDB" id="K0S223"/>
<organism evidence="6 7">
    <name type="scientific">Thalassiosira oceanica</name>
    <name type="common">Marine diatom</name>
    <dbReference type="NCBI Taxonomy" id="159749"/>
    <lineage>
        <taxon>Eukaryota</taxon>
        <taxon>Sar</taxon>
        <taxon>Stramenopiles</taxon>
        <taxon>Ochrophyta</taxon>
        <taxon>Bacillariophyta</taxon>
        <taxon>Coscinodiscophyceae</taxon>
        <taxon>Thalassiosirophycidae</taxon>
        <taxon>Thalassiosirales</taxon>
        <taxon>Thalassiosiraceae</taxon>
        <taxon>Thalassiosira</taxon>
    </lineage>
</organism>
<proteinExistence type="inferred from homology"/>
<feature type="domain" description="Peptidase C1A papain C-terminal" evidence="5">
    <location>
        <begin position="47"/>
        <end position="334"/>
    </location>
</feature>
<dbReference type="Gene3D" id="3.90.70.10">
    <property type="entry name" value="Cysteine proteinases"/>
    <property type="match status" value="1"/>
</dbReference>
<dbReference type="Pfam" id="PF00112">
    <property type="entry name" value="Peptidase_C1"/>
    <property type="match status" value="1"/>
</dbReference>
<keyword evidence="7" id="KW-1185">Reference proteome</keyword>
<comment type="caution">
    <text evidence="6">The sequence shown here is derived from an EMBL/GenBank/DDBJ whole genome shotgun (WGS) entry which is preliminary data.</text>
</comment>
<dbReference type="GO" id="GO:0008234">
    <property type="term" value="F:cysteine-type peptidase activity"/>
    <property type="evidence" value="ECO:0007669"/>
    <property type="project" value="InterPro"/>
</dbReference>
<evidence type="ECO:0000259" key="5">
    <source>
        <dbReference type="SMART" id="SM00645"/>
    </source>
</evidence>
<keyword evidence="2" id="KW-0865">Zymogen</keyword>
<dbReference type="SUPFAM" id="SSF54001">
    <property type="entry name" value="Cysteine proteinases"/>
    <property type="match status" value="1"/>
</dbReference>
<dbReference type="GO" id="GO:0006508">
    <property type="term" value="P:proteolysis"/>
    <property type="evidence" value="ECO:0007669"/>
    <property type="project" value="InterPro"/>
</dbReference>